<evidence type="ECO:0000313" key="3">
    <source>
        <dbReference type="Proteomes" id="UP001446871"/>
    </source>
</evidence>
<keyword evidence="3" id="KW-1185">Reference proteome</keyword>
<evidence type="ECO:0008006" key="4">
    <source>
        <dbReference type="Google" id="ProtNLM"/>
    </source>
</evidence>
<sequence>MDRLSFEIMSLILDNLPEDEDDVDEYDNGPKLAPYSTISRRWQAVVEARTFASVTIREQAETPTVFSPSPYRSAALRKVEFRMDLPSDSETRAHHRQNQSAGIKRFFQFRDEEMGVLPNIRVVSRLKLWSHDGPDFSPLALCQFATRFTCLRKLELSYCDLALKRSAQRKTHRAMVADGISSLGQLPYLTKLVIRHKDGSEPANHSFKTTCLEHESSVGTVDLLCEAIRKLAQKGILEILRLNGELVSPDLFRNRRSGLAAARSGQQEEEVQAEWPSLQHLLIEAPIVAPSGRWYYTGEESDVEPFPTSWGSLRRPRSPKGDDEVETGSEALSDADMDDGDEDAEANGDDPIHRWRTVPDPAEFDQLAIDLAAAVKLMPRLKTCVFCLGPIEDMSMTVGIQYAEAGEEIPWFTDEKYDGDLTGRRWWVRTGENTAWEVPKELNSMCAEWAGPDSEFVV</sequence>
<accession>A0ABR1V8Y0</accession>
<reference evidence="2 3" key="1">
    <citation type="submission" date="2023-01" db="EMBL/GenBank/DDBJ databases">
        <title>Analysis of 21 Apiospora genomes using comparative genomics revels a genus with tremendous synthesis potential of carbohydrate active enzymes and secondary metabolites.</title>
        <authorList>
            <person name="Sorensen T."/>
        </authorList>
    </citation>
    <scope>NUCLEOTIDE SEQUENCE [LARGE SCALE GENOMIC DNA]</scope>
    <source>
        <strain evidence="2 3">CBS 83171</strain>
    </source>
</reference>
<proteinExistence type="predicted"/>
<name>A0ABR1V8Y0_9PEZI</name>
<feature type="region of interest" description="Disordered" evidence="1">
    <location>
        <begin position="301"/>
        <end position="357"/>
    </location>
</feature>
<organism evidence="2 3">
    <name type="scientific">Apiospora saccharicola</name>
    <dbReference type="NCBI Taxonomy" id="335842"/>
    <lineage>
        <taxon>Eukaryota</taxon>
        <taxon>Fungi</taxon>
        <taxon>Dikarya</taxon>
        <taxon>Ascomycota</taxon>
        <taxon>Pezizomycotina</taxon>
        <taxon>Sordariomycetes</taxon>
        <taxon>Xylariomycetidae</taxon>
        <taxon>Amphisphaeriales</taxon>
        <taxon>Apiosporaceae</taxon>
        <taxon>Apiospora</taxon>
    </lineage>
</organism>
<gene>
    <name evidence="2" type="ORF">PG996_006763</name>
</gene>
<evidence type="ECO:0000256" key="1">
    <source>
        <dbReference type="SAM" id="MobiDB-lite"/>
    </source>
</evidence>
<dbReference type="EMBL" id="JAQQWM010000004">
    <property type="protein sequence ID" value="KAK8067651.1"/>
    <property type="molecule type" value="Genomic_DNA"/>
</dbReference>
<protein>
    <recommendedName>
        <fullName evidence="4">F-box domain-containing protein</fullName>
    </recommendedName>
</protein>
<evidence type="ECO:0000313" key="2">
    <source>
        <dbReference type="EMBL" id="KAK8067651.1"/>
    </source>
</evidence>
<dbReference type="Proteomes" id="UP001446871">
    <property type="component" value="Unassembled WGS sequence"/>
</dbReference>
<feature type="compositionally biased region" description="Acidic residues" evidence="1">
    <location>
        <begin position="323"/>
        <end position="348"/>
    </location>
</feature>
<comment type="caution">
    <text evidence="2">The sequence shown here is derived from an EMBL/GenBank/DDBJ whole genome shotgun (WGS) entry which is preliminary data.</text>
</comment>